<name>A0A8C4PF49_EQUAS</name>
<evidence type="ECO:0000259" key="11">
    <source>
        <dbReference type="SMART" id="SM01075"/>
    </source>
</evidence>
<feature type="compositionally biased region" description="Basic and acidic residues" evidence="10">
    <location>
        <begin position="1"/>
        <end position="11"/>
    </location>
</feature>
<dbReference type="InterPro" id="IPR032054">
    <property type="entry name" value="Cdt1_C"/>
</dbReference>
<feature type="region of interest" description="Disordered" evidence="10">
    <location>
        <begin position="126"/>
        <end position="152"/>
    </location>
</feature>
<dbReference type="AlphaFoldDB" id="A0A8C4PF49"/>
<keyword evidence="6" id="KW-0131">Cell cycle</keyword>
<dbReference type="GO" id="GO:0005634">
    <property type="term" value="C:nucleus"/>
    <property type="evidence" value="ECO:0007669"/>
    <property type="project" value="UniProtKB-SubCell"/>
</dbReference>
<dbReference type="PANTHER" id="PTHR28637:SF1">
    <property type="entry name" value="DNA REPLICATION FACTOR CDT1"/>
    <property type="match status" value="1"/>
</dbReference>
<feature type="domain" description="CDT1 Geminin-binding" evidence="11">
    <location>
        <begin position="171"/>
        <end position="335"/>
    </location>
</feature>
<comment type="subcellular location">
    <subcellularLocation>
        <location evidence="1">Nucleus</location>
    </subcellularLocation>
</comment>
<dbReference type="Pfam" id="PF08839">
    <property type="entry name" value="CDT1"/>
    <property type="match status" value="1"/>
</dbReference>
<gene>
    <name evidence="12" type="primary">CDT1</name>
</gene>
<dbReference type="Pfam" id="PF16679">
    <property type="entry name" value="CDT1_C"/>
    <property type="match status" value="1"/>
</dbReference>
<keyword evidence="5" id="KW-0539">Nucleus</keyword>
<dbReference type="Ensembl" id="ENSEAST00005000996.1">
    <property type="protein sequence ID" value="ENSEASP00005000860.1"/>
    <property type="gene ID" value="ENSEASG00005000688.1"/>
</dbReference>
<organism evidence="12">
    <name type="scientific">Equus asinus asinus</name>
    <dbReference type="NCBI Taxonomy" id="83772"/>
    <lineage>
        <taxon>Eukaryota</taxon>
        <taxon>Metazoa</taxon>
        <taxon>Chordata</taxon>
        <taxon>Craniata</taxon>
        <taxon>Vertebrata</taxon>
        <taxon>Euteleostomi</taxon>
        <taxon>Mammalia</taxon>
        <taxon>Eutheria</taxon>
        <taxon>Laurasiatheria</taxon>
        <taxon>Perissodactyla</taxon>
        <taxon>Equidae</taxon>
        <taxon>Equus</taxon>
    </lineage>
</organism>
<evidence type="ECO:0000256" key="6">
    <source>
        <dbReference type="ARBA" id="ARBA00023306"/>
    </source>
</evidence>
<feature type="compositionally biased region" description="Low complexity" evidence="10">
    <location>
        <begin position="31"/>
        <end position="41"/>
    </location>
</feature>
<evidence type="ECO:0000256" key="9">
    <source>
        <dbReference type="ARBA" id="ARBA00083223"/>
    </source>
</evidence>
<dbReference type="InterPro" id="IPR038090">
    <property type="entry name" value="Cdt1_C_WH_dom_sf"/>
</dbReference>
<dbReference type="GO" id="GO:0000278">
    <property type="term" value="P:mitotic cell cycle"/>
    <property type="evidence" value="ECO:0007669"/>
    <property type="project" value="TreeGrafter"/>
</dbReference>
<evidence type="ECO:0000256" key="3">
    <source>
        <dbReference type="ARBA" id="ARBA00022705"/>
    </source>
</evidence>
<dbReference type="FunFam" id="1.10.10.1420:FF:000001">
    <property type="entry name" value="Chromatin licensing and DNA replication factor 1"/>
    <property type="match status" value="1"/>
</dbReference>
<dbReference type="SUPFAM" id="SSF46785">
    <property type="entry name" value="Winged helix' DNA-binding domain"/>
    <property type="match status" value="1"/>
</dbReference>
<evidence type="ECO:0000256" key="2">
    <source>
        <dbReference type="ARBA" id="ARBA00008356"/>
    </source>
</evidence>
<dbReference type="GO" id="GO:0030174">
    <property type="term" value="P:regulation of DNA-templated DNA replication initiation"/>
    <property type="evidence" value="ECO:0007669"/>
    <property type="project" value="InterPro"/>
</dbReference>
<evidence type="ECO:0000256" key="1">
    <source>
        <dbReference type="ARBA" id="ARBA00004123"/>
    </source>
</evidence>
<keyword evidence="3" id="KW-0235">DNA replication</keyword>
<dbReference type="Gene3D" id="1.10.10.1420">
    <property type="entry name" value="DNA replication factor Cdt1, C-terminal WH domain"/>
    <property type="match status" value="1"/>
</dbReference>
<keyword evidence="4" id="KW-0832">Ubl conjugation</keyword>
<dbReference type="OMA" id="CFRQERN"/>
<proteinExistence type="inferred from homology"/>
<dbReference type="CDD" id="cd08674">
    <property type="entry name" value="Cdt1_m"/>
    <property type="match status" value="1"/>
</dbReference>
<comment type="function">
    <text evidence="7">Required for both DNA replication and mitosis. DNA replication licensing factor, required for pre-replication complex assembly. Cooperates with CDC6 and the origin recognition complex (ORC) during G1 phase of the cell cycle to promote the loading of the mini-chromosome maintenance (MCM) complex onto DNA to generate pre-replication complexes (pre-RC). Required also for mitosis by promoting stable kinetochore-microtubule attachments. Potential oncogene.</text>
</comment>
<evidence type="ECO:0000256" key="8">
    <source>
        <dbReference type="ARBA" id="ARBA00071821"/>
    </source>
</evidence>
<evidence type="ECO:0000313" key="12">
    <source>
        <dbReference type="Ensembl" id="ENSEASP00005000860.1"/>
    </source>
</evidence>
<evidence type="ECO:0000256" key="4">
    <source>
        <dbReference type="ARBA" id="ARBA00022843"/>
    </source>
</evidence>
<protein>
    <recommendedName>
        <fullName evidence="8">DNA replication factor Cdt1</fullName>
    </recommendedName>
    <alternativeName>
        <fullName evidence="9">Double parked homolog</fullName>
    </alternativeName>
</protein>
<dbReference type="InterPro" id="IPR036390">
    <property type="entry name" value="WH_DNA-bd_sf"/>
</dbReference>
<feature type="region of interest" description="Disordered" evidence="10">
    <location>
        <begin position="370"/>
        <end position="394"/>
    </location>
</feature>
<dbReference type="GO" id="GO:0070182">
    <property type="term" value="F:DNA polymerase binding"/>
    <property type="evidence" value="ECO:0007669"/>
    <property type="project" value="TreeGrafter"/>
</dbReference>
<sequence length="527" mass="58970">MAQRRVTDFFARRRPGPCAAPSRAKPAWRTPSPAKPAARAPAPAPGSRKRARPPAEPPCRESAPPARRRLQLPAEEVSAPRAREVEWHGGDQLADSTLCPQVPSKVTFSELKSCLRRARELGTRVQELRTSARRKDAEEPSAPEAEGSGEKAPAYQRFHALAQPGPPGLVLPYKYQVLAEMFRSMDTIVGMLYNRSETVTFAKVKQGVQDMMRKRFEERNVGQIKTVYPASYRFRQERDVPTFRDGVKKSDYQLTIEPLLDQEAGGTAPQLTASRLLQRRQVFSQNLVERVREHHRAFLASLSPPMAVPEDQLMRWHPRFNVDEVPDIEPAELPQPPTTEKLATAQEVLARARSLMSPRMEKALSDLALRTGEPGSPRSPSLALPASPPATPPAALKGVSQALLERIRAKEAQKQLAQMTRRPEQEQRLQRLERLPELARLLRSVFVSERKPALTMEVACARMVGSYRAAMSPGEMETHVRLLSELLPDWLSLHCIRTDTYVKLDKAADLASIIAQLAHLARAEETL</sequence>
<dbReference type="InterPro" id="IPR045173">
    <property type="entry name" value="Cdt1"/>
</dbReference>
<feature type="compositionally biased region" description="Low complexity" evidence="10">
    <location>
        <begin position="374"/>
        <end position="385"/>
    </location>
</feature>
<accession>A0A8C4PF49</accession>
<reference evidence="12" key="1">
    <citation type="submission" date="2023-03" db="UniProtKB">
        <authorList>
            <consortium name="Ensembl"/>
        </authorList>
    </citation>
    <scope>IDENTIFICATION</scope>
</reference>
<dbReference type="CDD" id="cd08767">
    <property type="entry name" value="Cdt1_c"/>
    <property type="match status" value="1"/>
</dbReference>
<evidence type="ECO:0000256" key="5">
    <source>
        <dbReference type="ARBA" id="ARBA00023242"/>
    </source>
</evidence>
<evidence type="ECO:0000256" key="7">
    <source>
        <dbReference type="ARBA" id="ARBA00060007"/>
    </source>
</evidence>
<dbReference type="GO" id="GO:0003677">
    <property type="term" value="F:DNA binding"/>
    <property type="evidence" value="ECO:0007669"/>
    <property type="project" value="InterPro"/>
</dbReference>
<dbReference type="PANTHER" id="PTHR28637">
    <property type="entry name" value="DNA REPLICATION FACTOR CDT1"/>
    <property type="match status" value="1"/>
</dbReference>
<evidence type="ECO:0000256" key="10">
    <source>
        <dbReference type="SAM" id="MobiDB-lite"/>
    </source>
</evidence>
<dbReference type="SMART" id="SM01075">
    <property type="entry name" value="CDT1"/>
    <property type="match status" value="1"/>
</dbReference>
<feature type="region of interest" description="Disordered" evidence="10">
    <location>
        <begin position="1"/>
        <end position="88"/>
    </location>
</feature>
<comment type="similarity">
    <text evidence="2">Belongs to the Cdt1 family.</text>
</comment>
<dbReference type="InterPro" id="IPR014939">
    <property type="entry name" value="CDT1_Gemini-bd-like"/>
</dbReference>
<dbReference type="GO" id="GO:0071163">
    <property type="term" value="P:DNA replication preinitiation complex assembly"/>
    <property type="evidence" value="ECO:0007669"/>
    <property type="project" value="InterPro"/>
</dbReference>
<dbReference type="GO" id="GO:0000076">
    <property type="term" value="P:DNA replication checkpoint signaling"/>
    <property type="evidence" value="ECO:0007669"/>
    <property type="project" value="TreeGrafter"/>
</dbReference>